<organism evidence="2 3">
    <name type="scientific">Aphanomyces astaci</name>
    <name type="common">Crayfish plague agent</name>
    <dbReference type="NCBI Taxonomy" id="112090"/>
    <lineage>
        <taxon>Eukaryota</taxon>
        <taxon>Sar</taxon>
        <taxon>Stramenopiles</taxon>
        <taxon>Oomycota</taxon>
        <taxon>Saprolegniomycetes</taxon>
        <taxon>Saprolegniales</taxon>
        <taxon>Verrucalvaceae</taxon>
        <taxon>Aphanomyces</taxon>
    </lineage>
</organism>
<dbReference type="EMBL" id="MZMZ02000785">
    <property type="protein sequence ID" value="RQM30412.1"/>
    <property type="molecule type" value="Genomic_DNA"/>
</dbReference>
<reference evidence="2" key="1">
    <citation type="submission" date="2018-07" db="EMBL/GenBank/DDBJ databases">
        <title>Annotation of Aphanomyces astaci genome assembly.</title>
        <authorList>
            <person name="Studholme D.J."/>
        </authorList>
    </citation>
    <scope>NUCLEOTIDE SEQUENCE [LARGE SCALE GENOMIC DNA]</scope>
    <source>
        <strain evidence="2">Pc</strain>
    </source>
</reference>
<sequence>MFGLDIRAKLNEMWTQQLDTTTPWEKWGQLKAAVEHAVHDKKRKSVSDDRRRHLRTCLAEIVFSYLYPRLDANVSKQRNHLLKSPFAIHPKTGLLLAPLVSLFSVPTLVSLERELNATDADNAASKYRLFQEYVDYFAKDFIQPIHMALLKQKKAAAE</sequence>
<keyword evidence="3" id="KW-1185">Reference proteome</keyword>
<protein>
    <submittedName>
        <fullName evidence="2">Uncharacterized protein</fullName>
    </submittedName>
</protein>
<dbReference type="GO" id="GO:0003899">
    <property type="term" value="F:DNA-directed RNA polymerase activity"/>
    <property type="evidence" value="ECO:0007669"/>
    <property type="project" value="InterPro"/>
</dbReference>
<dbReference type="InterPro" id="IPR002755">
    <property type="entry name" value="DNA_primase_S"/>
</dbReference>
<gene>
    <name evidence="2" type="ORF">B5M09_012797</name>
</gene>
<evidence type="ECO:0000313" key="2">
    <source>
        <dbReference type="EMBL" id="RQM30412.1"/>
    </source>
</evidence>
<dbReference type="AlphaFoldDB" id="A0A425DM48"/>
<dbReference type="PANTHER" id="PTHR10536">
    <property type="entry name" value="DNA PRIMASE SMALL SUBUNIT"/>
    <property type="match status" value="1"/>
</dbReference>
<dbReference type="VEuPathDB" id="FungiDB:H257_04552"/>
<dbReference type="GO" id="GO:0006269">
    <property type="term" value="P:DNA replication, synthesis of primer"/>
    <property type="evidence" value="ECO:0007669"/>
    <property type="project" value="InterPro"/>
</dbReference>
<comment type="similarity">
    <text evidence="1">Belongs to the eukaryotic-type primase small subunit family.</text>
</comment>
<name>A0A425DM48_APHAT</name>
<dbReference type="Proteomes" id="UP000284702">
    <property type="component" value="Unassembled WGS sequence"/>
</dbReference>
<accession>A0A425DM48</accession>
<dbReference type="Pfam" id="PF01896">
    <property type="entry name" value="DNA_primase_S"/>
    <property type="match status" value="1"/>
</dbReference>
<comment type="caution">
    <text evidence="2">The sequence shown here is derived from an EMBL/GenBank/DDBJ whole genome shotgun (WGS) entry which is preliminary data.</text>
</comment>
<proteinExistence type="inferred from homology"/>
<evidence type="ECO:0000313" key="3">
    <source>
        <dbReference type="Proteomes" id="UP000284702"/>
    </source>
</evidence>
<feature type="non-terminal residue" evidence="2">
    <location>
        <position position="158"/>
    </location>
</feature>
<evidence type="ECO:0000256" key="1">
    <source>
        <dbReference type="ARBA" id="ARBA00009762"/>
    </source>
</evidence>
<dbReference type="Gene3D" id="3.90.920.10">
    <property type="entry name" value="DNA primase, PRIM domain"/>
    <property type="match status" value="1"/>
</dbReference>
<dbReference type="SUPFAM" id="SSF56747">
    <property type="entry name" value="Prim-pol domain"/>
    <property type="match status" value="1"/>
</dbReference>